<protein>
    <recommendedName>
        <fullName evidence="3">Tyr recombinase domain-containing protein</fullName>
    </recommendedName>
</protein>
<sequence>MPEFLARLRQQETIGTLALEFLILTATRTGEVLGADRQVDLTPYLGETGQVQTLKAGGLIGLMPCRSSMPVTDIW</sequence>
<evidence type="ECO:0008006" key="3">
    <source>
        <dbReference type="Google" id="ProtNLM"/>
    </source>
</evidence>
<reference evidence="1 2" key="1">
    <citation type="submission" date="2021-12" db="EMBL/GenBank/DDBJ databases">
        <title>Siccirubricoccus leaddurans sp. nov., a high concentration Zn2+ tolerance bacterium.</title>
        <authorList>
            <person name="Cao Y."/>
        </authorList>
    </citation>
    <scope>NUCLEOTIDE SEQUENCE [LARGE SCALE GENOMIC DNA]</scope>
    <source>
        <strain evidence="1 2">KC 17139</strain>
    </source>
</reference>
<dbReference type="Proteomes" id="UP001523392">
    <property type="component" value="Unassembled WGS sequence"/>
</dbReference>
<dbReference type="EMBL" id="JAFIRR010000062">
    <property type="protein sequence ID" value="MCO6416556.1"/>
    <property type="molecule type" value="Genomic_DNA"/>
</dbReference>
<evidence type="ECO:0000313" key="1">
    <source>
        <dbReference type="EMBL" id="MCO6416556.1"/>
    </source>
</evidence>
<proteinExistence type="predicted"/>
<comment type="caution">
    <text evidence="1">The sequence shown here is derived from an EMBL/GenBank/DDBJ whole genome shotgun (WGS) entry which is preliminary data.</text>
</comment>
<accession>A0ABT1D3P2</accession>
<gene>
    <name evidence="1" type="ORF">JYK14_10330</name>
</gene>
<name>A0ABT1D3P2_9PROT</name>
<keyword evidence="2" id="KW-1185">Reference proteome</keyword>
<evidence type="ECO:0000313" key="2">
    <source>
        <dbReference type="Proteomes" id="UP001523392"/>
    </source>
</evidence>
<dbReference type="RefSeq" id="WP_252953166.1">
    <property type="nucleotide sequence ID" value="NZ_JAFIRR010000062.1"/>
</dbReference>
<organism evidence="1 2">
    <name type="scientific">Siccirubricoccus soli</name>
    <dbReference type="NCBI Taxonomy" id="2899147"/>
    <lineage>
        <taxon>Bacteria</taxon>
        <taxon>Pseudomonadati</taxon>
        <taxon>Pseudomonadota</taxon>
        <taxon>Alphaproteobacteria</taxon>
        <taxon>Acetobacterales</taxon>
        <taxon>Roseomonadaceae</taxon>
        <taxon>Siccirubricoccus</taxon>
    </lineage>
</organism>